<organism evidence="2 3">
    <name type="scientific">Gibbsiella quercinecans</name>
    <dbReference type="NCBI Taxonomy" id="929813"/>
    <lineage>
        <taxon>Bacteria</taxon>
        <taxon>Pseudomonadati</taxon>
        <taxon>Pseudomonadota</taxon>
        <taxon>Gammaproteobacteria</taxon>
        <taxon>Enterobacterales</taxon>
        <taxon>Yersiniaceae</taxon>
        <taxon>Gibbsiella</taxon>
    </lineage>
</organism>
<feature type="signal peptide" evidence="1">
    <location>
        <begin position="1"/>
        <end position="20"/>
    </location>
</feature>
<evidence type="ECO:0000256" key="1">
    <source>
        <dbReference type="SAM" id="SignalP"/>
    </source>
</evidence>
<keyword evidence="3" id="KW-1185">Reference proteome</keyword>
<dbReference type="EMBL" id="CP014136">
    <property type="protein sequence ID" value="ATA20143.1"/>
    <property type="molecule type" value="Genomic_DNA"/>
</dbReference>
<dbReference type="KEGG" id="gqu:AWC35_12825"/>
<accession>A0A250B1L4</accession>
<reference evidence="2 3" key="1">
    <citation type="submission" date="2016-01" db="EMBL/GenBank/DDBJ databases">
        <authorList>
            <person name="Oliw E.H."/>
        </authorList>
    </citation>
    <scope>NUCLEOTIDE SEQUENCE [LARGE SCALE GENOMIC DNA]</scope>
    <source>
        <strain evidence="2 3">FRB97</strain>
    </source>
</reference>
<protein>
    <recommendedName>
        <fullName evidence="4">Pilus assembly protein PilP</fullName>
    </recommendedName>
</protein>
<evidence type="ECO:0000313" key="3">
    <source>
        <dbReference type="Proteomes" id="UP000217182"/>
    </source>
</evidence>
<proteinExistence type="predicted"/>
<feature type="chain" id="PRO_5012241996" description="Pilus assembly protein PilP" evidence="1">
    <location>
        <begin position="21"/>
        <end position="116"/>
    </location>
</feature>
<sequence>MINRLGLGLLMALWAWPAVAANVRNPFQPPPVAVCEQTGSALQGWQLKGIIGNDAARHAWLVAPDMGWIRLVPAQMLLAGRWQVQAIERRQIALGPATVEAACAPAPAGVVLALGK</sequence>
<dbReference type="RefSeq" id="WP_095846747.1">
    <property type="nucleotide sequence ID" value="NZ_CP014136.1"/>
</dbReference>
<keyword evidence="1" id="KW-0732">Signal</keyword>
<evidence type="ECO:0008006" key="4">
    <source>
        <dbReference type="Google" id="ProtNLM"/>
    </source>
</evidence>
<dbReference type="Proteomes" id="UP000217182">
    <property type="component" value="Chromosome"/>
</dbReference>
<dbReference type="AlphaFoldDB" id="A0A250B1L4"/>
<gene>
    <name evidence="2" type="ORF">AWC35_12825</name>
</gene>
<name>A0A250B1L4_9GAMM</name>
<evidence type="ECO:0000313" key="2">
    <source>
        <dbReference type="EMBL" id="ATA20143.1"/>
    </source>
</evidence>